<reference evidence="1 2" key="1">
    <citation type="submission" date="2011-05" db="EMBL/GenBank/DDBJ databases">
        <authorList>
            <person name="Durkin A.S."/>
            <person name="Radune D."/>
            <person name="Hostetler J."/>
            <person name="Torralba M."/>
            <person name="Gillis M."/>
            <person name="Methe B."/>
            <person name="Sutton G."/>
            <person name="Nelson K.E."/>
        </authorList>
    </citation>
    <scope>NUCLEOTIDE SEQUENCE [LARGE SCALE GENOMIC DNA]</scope>
    <source>
        <strain evidence="1 2">SK1073</strain>
    </source>
</reference>
<dbReference type="Proteomes" id="UP000003815">
    <property type="component" value="Unassembled WGS sequence"/>
</dbReference>
<evidence type="ECO:0000313" key="1">
    <source>
        <dbReference type="EMBL" id="EGP69992.1"/>
    </source>
</evidence>
<gene>
    <name evidence="1" type="ORF">HMPREF9958_0018</name>
</gene>
<protein>
    <submittedName>
        <fullName evidence="1">Conserved domain protein</fullName>
    </submittedName>
</protein>
<dbReference type="PATRIC" id="fig|1008452.3.peg.463"/>
<proteinExistence type="predicted"/>
<accession>F9H9Z4</accession>
<evidence type="ECO:0000313" key="2">
    <source>
        <dbReference type="Proteomes" id="UP000003815"/>
    </source>
</evidence>
<sequence>MIKDYKKLSRKTVIDLGRSMIIAALESKGYSVNFEGPYLRAHLNDDVNDLLIYCASKEFSRKTKRETTQFKVEDSAINKLKNYAEESQDVFNLCIAYSLIKYQITDLEVVILPVQAIENNAEVGGVYSRSSEKYYYNYDAIKNDELPPGGILRILWSSSGLM</sequence>
<organism evidence="1 2">
    <name type="scientific">Streptococcus mitis SK1073</name>
    <dbReference type="NCBI Taxonomy" id="1008452"/>
    <lineage>
        <taxon>Bacteria</taxon>
        <taxon>Bacillati</taxon>
        <taxon>Bacillota</taxon>
        <taxon>Bacilli</taxon>
        <taxon>Lactobacillales</taxon>
        <taxon>Streptococcaceae</taxon>
        <taxon>Streptococcus</taxon>
        <taxon>Streptococcus mitis group</taxon>
    </lineage>
</organism>
<dbReference type="EMBL" id="AFQT01000021">
    <property type="protein sequence ID" value="EGP69992.1"/>
    <property type="molecule type" value="Genomic_DNA"/>
</dbReference>
<dbReference type="RefSeq" id="WP_000588716.1">
    <property type="nucleotide sequence ID" value="NZ_AFQT01000021.1"/>
</dbReference>
<comment type="caution">
    <text evidence="1">The sequence shown here is derived from an EMBL/GenBank/DDBJ whole genome shotgun (WGS) entry which is preliminary data.</text>
</comment>
<dbReference type="AlphaFoldDB" id="F9H9Z4"/>
<name>F9H9Z4_STRMT</name>